<protein>
    <submittedName>
        <fullName evidence="1">Uncharacterized protein</fullName>
    </submittedName>
</protein>
<reference evidence="1" key="1">
    <citation type="submission" date="2018-04" db="EMBL/GenBank/DDBJ databases">
        <authorList>
            <person name="Go L.Y."/>
            <person name="Mitchell J.A."/>
        </authorList>
    </citation>
    <scope>NUCLEOTIDE SEQUENCE</scope>
    <source>
        <strain evidence="1">ARTV</strain>
    </source>
</reference>
<dbReference type="EMBL" id="UFQR01000019">
    <property type="protein sequence ID" value="SSW96525.1"/>
    <property type="molecule type" value="Genomic_DNA"/>
</dbReference>
<accession>A0A3B0M1Q5</accession>
<gene>
    <name evidence="1" type="ORF">ARTV_2983</name>
</gene>
<evidence type="ECO:0000313" key="1">
    <source>
        <dbReference type="EMBL" id="SSW96525.1"/>
    </source>
</evidence>
<sequence>MNDKHSALNLVKELDYFSDVYAALRDPDDVRWNKDEKSALAQLIMFNVRQPLSMLIASYNIFFEEQRASFTKVLLSIAMLSFRYNIICNLKTYEQENYIVIYQSAYFKIA</sequence>
<name>A0A3B0M1Q5_9GAMM</name>
<proteinExistence type="predicted"/>
<dbReference type="AlphaFoldDB" id="A0A3B0M1Q5"/>
<organism evidence="1">
    <name type="scientific">Arsenophonus endosymbiont of Trialeurodes vaporariorum</name>
    <dbReference type="NCBI Taxonomy" id="235567"/>
    <lineage>
        <taxon>Bacteria</taxon>
        <taxon>Pseudomonadati</taxon>
        <taxon>Pseudomonadota</taxon>
        <taxon>Gammaproteobacteria</taxon>
        <taxon>Enterobacterales</taxon>
        <taxon>Morganellaceae</taxon>
        <taxon>Arsenophonus</taxon>
    </lineage>
</organism>